<dbReference type="Proteomes" id="UP001200034">
    <property type="component" value="Unassembled WGS sequence"/>
</dbReference>
<dbReference type="Pfam" id="PF22884">
    <property type="entry name" value="Tea_C"/>
    <property type="match status" value="1"/>
</dbReference>
<feature type="domain" description="Telomere ends associated alpha-helical" evidence="4">
    <location>
        <begin position="476"/>
        <end position="540"/>
    </location>
</feature>
<dbReference type="InterPro" id="IPR057624">
    <property type="entry name" value="Tea_helical"/>
</dbReference>
<protein>
    <recommendedName>
        <fullName evidence="7">Protein telomere ends associated</fullName>
    </recommendedName>
</protein>
<feature type="domain" description="Telomere ends associated alpha-helical" evidence="4">
    <location>
        <begin position="349"/>
        <end position="413"/>
    </location>
</feature>
<dbReference type="InterPro" id="IPR054730">
    <property type="entry name" value="Tea_C"/>
</dbReference>
<evidence type="ECO:0000313" key="6">
    <source>
        <dbReference type="Proteomes" id="UP001200034"/>
    </source>
</evidence>
<keyword evidence="6" id="KW-1185">Reference proteome</keyword>
<gene>
    <name evidence="5" type="ORF">KR093_009174</name>
</gene>
<sequence>MPPVSFKVFSQLVENLPDIAFQIQVAEITKNKLTLDECAQWFYTEFYANPSIRTKYEVNIKSCPQAIKNKLLQLPTVETAVSSDADKDADPQERGVEIRVKNSGRYLFPVAFATFKQYINKERLNDYLMRKMTMEERQSLLADSKKSGELLRKGYNTFYMFPRRRRMDKYEFKDVPPQLLQQLLKPGVPLDEIPVISMKSTPPSGEVSELYELSSLLPRVRFNLLCSITSIVTFDVFEKFVSNIYDIVWRLKLNDLDYKYKGFEQCAKEYYLAFYLTPEVRESFPIELGPCTTTMRNRLLALPNEKDTMTLKELQKLTRKIASTQELELQVISPPLSKENYKEPIGVTFKLFKRYIKNLDKIVNEMQRCEEYKGKTNVECALEYYKAFYTSSQIREKFIYELKPCPAKMREKLLALPPAKELKVANEKNNDIDFLRDGIMIKIKGVNYAYPVTNSEKNMGNYEKPEDISKSLPVSFRLFKKYVKNLDAIVQQMLDSDEHTGKSEDECAFEYFTAFYFDPAIREKFQFEIKPCPAKLREKLLSIHAIEHESEPERELEAEAVSMLETDLEPRTELDVSEAQLFENVSPRTVDSNSEHSNISQVVVISQRILITLKNMIYEFPVTLQTFKLFINYETLKPQLEKASKKSVPDSTLNDERSNLALLRRFYHSFYIDGSVRKLFKFNFNAAPVEFRQKLLEYAVPIVEATPSALDSDVIDTLDSVSQCAMELDDISPAEEDSDSVLCDGFYPVSYEIFSKMLCLDDVVNQMQKEAQYSQLCEEACKLIYFDAFYRTPEIRMKYGCAIRPCDAGLRNKILEIPQIKPHSDHTYGRDSFSISESESLDDLYRTRSSELEQLKKENVIEYIPHNLTYYIAYRTLNLRTRALLEKHFIIDRRARQQAVIANIAKPETITKNLSAGDKSTSMDIDEKASNTVISAVNTKKKIANQGTFATALRETLGALKLANRAPRVPTRVTRKVSRFTTITSPMSTDDDSEDSEKDVSNGTSTTIKSDTKSAVTATIVETETETGASNEPSTNIEPETTSAASEAHKSSSTLAIKAPESEHNLKFLINRSDGLKQTIWCILAQLTYREFQKYTCIHNAEFIYEDERLISRVYCHVIRKGNWPISLYVKMPLLKELLLSKDVQIDSLDLAYFSPKILHSHELMRYTNFDDIAESHYRKSTGNNCDELVDLFSEVDNFYEKCWKHDKWIHQVPRITAQELLLSSASNEPITLNIPESMATQLEQSTCELSFVDVDSVGAASQLSQSSIDPLMETTIAMLCDKVKIKQEPVRFLTNMRFIIDSERSQEVQCETIPLEEQIINLDEEDERIAAELSCFAMVPPKERSPPLSLLCENTSQSDGLQEVMLDVNLSTDLQLQITNQLNSLESSQPTVILEPPAEDASQVTVAPSAAVVATASAQFVRTRKQGRPPIIIMPNKKPRLMADNVPQLRHGFRPLALTASVPNQATVNSSADPELAATTSQVEQESKESANPMTASQELAADNTLMASSQLQHLLDAPNVTLRQVNLPMPMNCGSDKNDWSIVPVPQSVSLPVLHEHIVFSTLQRFMYFQSLSTLHIAKYQINSLAVGAVHQQALICTNGQLCNVYGPLVENLFPHLTRSLLQDLQCLLGDVSEFVYNCRLNLHQDTKEDVRNRVLYAFMRAAPPFAHIRLQFDNASREYAAFSTISERDGELWRRKPKCDVRAALKPEIVQRMREVKSLCYS</sequence>
<feature type="domain" description="Telomere ends associated middle" evidence="3">
    <location>
        <begin position="1061"/>
        <end position="1210"/>
    </location>
</feature>
<feature type="domain" description="Telomere ends associated alpha-helical" evidence="4">
    <location>
        <begin position="234"/>
        <end position="299"/>
    </location>
</feature>
<feature type="region of interest" description="Disordered" evidence="1">
    <location>
        <begin position="1468"/>
        <end position="1497"/>
    </location>
</feature>
<feature type="compositionally biased region" description="Polar residues" evidence="1">
    <location>
        <begin position="1028"/>
        <end position="1055"/>
    </location>
</feature>
<dbReference type="InterPro" id="IPR054729">
    <property type="entry name" value="Tea_mid"/>
</dbReference>
<evidence type="ECO:0000259" key="3">
    <source>
        <dbReference type="Pfam" id="PF22889"/>
    </source>
</evidence>
<evidence type="ECO:0008006" key="7">
    <source>
        <dbReference type="Google" id="ProtNLM"/>
    </source>
</evidence>
<evidence type="ECO:0000259" key="2">
    <source>
        <dbReference type="Pfam" id="PF22884"/>
    </source>
</evidence>
<dbReference type="Pfam" id="PF22889">
    <property type="entry name" value="Tea_mid"/>
    <property type="match status" value="1"/>
</dbReference>
<evidence type="ECO:0000313" key="5">
    <source>
        <dbReference type="EMBL" id="KAH8355224.1"/>
    </source>
</evidence>
<organism evidence="5 6">
    <name type="scientific">Drosophila rubida</name>
    <dbReference type="NCBI Taxonomy" id="30044"/>
    <lineage>
        <taxon>Eukaryota</taxon>
        <taxon>Metazoa</taxon>
        <taxon>Ecdysozoa</taxon>
        <taxon>Arthropoda</taxon>
        <taxon>Hexapoda</taxon>
        <taxon>Insecta</taxon>
        <taxon>Pterygota</taxon>
        <taxon>Neoptera</taxon>
        <taxon>Endopterygota</taxon>
        <taxon>Diptera</taxon>
        <taxon>Brachycera</taxon>
        <taxon>Muscomorpha</taxon>
        <taxon>Ephydroidea</taxon>
        <taxon>Drosophilidae</taxon>
        <taxon>Drosophila</taxon>
    </lineage>
</organism>
<feature type="domain" description="Telomere ends associated alpha-helical" evidence="4">
    <location>
        <begin position="6"/>
        <end position="71"/>
    </location>
</feature>
<feature type="domain" description="Telomere ends associated C-terminal" evidence="2">
    <location>
        <begin position="1559"/>
        <end position="1720"/>
    </location>
</feature>
<evidence type="ECO:0000259" key="4">
    <source>
        <dbReference type="Pfam" id="PF24236"/>
    </source>
</evidence>
<feature type="domain" description="Telomere ends associated alpha-helical" evidence="4">
    <location>
        <begin position="751"/>
        <end position="813"/>
    </location>
</feature>
<dbReference type="Pfam" id="PF24236">
    <property type="entry name" value="Tea_helical"/>
    <property type="match status" value="5"/>
</dbReference>
<proteinExistence type="predicted"/>
<name>A0AAD4JSS8_9MUSC</name>
<feature type="region of interest" description="Disordered" evidence="1">
    <location>
        <begin position="980"/>
        <end position="1056"/>
    </location>
</feature>
<dbReference type="EMBL" id="JAJJHW010003889">
    <property type="protein sequence ID" value="KAH8355224.1"/>
    <property type="molecule type" value="Genomic_DNA"/>
</dbReference>
<comment type="caution">
    <text evidence="5">The sequence shown here is derived from an EMBL/GenBank/DDBJ whole genome shotgun (WGS) entry which is preliminary data.</text>
</comment>
<evidence type="ECO:0000256" key="1">
    <source>
        <dbReference type="SAM" id="MobiDB-lite"/>
    </source>
</evidence>
<accession>A0AAD4JSS8</accession>
<reference evidence="5" key="1">
    <citation type="journal article" date="2021" name="Mol. Ecol. Resour.">
        <title>Phylogenomic analyses of the genus Drosophila reveals genomic signals of climate adaptation.</title>
        <authorList>
            <person name="Li F."/>
            <person name="Rane R.V."/>
            <person name="Luria V."/>
            <person name="Xiong Z."/>
            <person name="Chen J."/>
            <person name="Li Z."/>
            <person name="Catullo R.A."/>
            <person name="Griffin P.C."/>
            <person name="Schiffer M."/>
            <person name="Pearce S."/>
            <person name="Lee S.F."/>
            <person name="McElroy K."/>
            <person name="Stocker A."/>
            <person name="Shirriffs J."/>
            <person name="Cockerell F."/>
            <person name="Coppin C."/>
            <person name="Sgro C.M."/>
            <person name="Karger A."/>
            <person name="Cain J.W."/>
            <person name="Weber J.A."/>
            <person name="Santpere G."/>
            <person name="Kirschner M.W."/>
            <person name="Hoffmann A.A."/>
            <person name="Oakeshott J.G."/>
            <person name="Zhang G."/>
        </authorList>
    </citation>
    <scope>NUCLEOTIDE SEQUENCE</scope>
    <source>
        <strain evidence="5">BGI-SZ-2011g</strain>
    </source>
</reference>